<dbReference type="PANTHER" id="PTHR33525">
    <property type="match status" value="1"/>
</dbReference>
<evidence type="ECO:0000313" key="2">
    <source>
        <dbReference type="EMBL" id="CAI8916355.1"/>
    </source>
</evidence>
<organism evidence="2 3">
    <name type="scientific">Methylocaldum szegediense</name>
    <dbReference type="NCBI Taxonomy" id="73780"/>
    <lineage>
        <taxon>Bacteria</taxon>
        <taxon>Pseudomonadati</taxon>
        <taxon>Pseudomonadota</taxon>
        <taxon>Gammaproteobacteria</taxon>
        <taxon>Methylococcales</taxon>
        <taxon>Methylococcaceae</taxon>
        <taxon>Methylocaldum</taxon>
    </lineage>
</organism>
<keyword evidence="3" id="KW-1185">Reference proteome</keyword>
<dbReference type="RefSeq" id="WP_026609299.1">
    <property type="nucleotide sequence ID" value="NZ_OX458333.1"/>
</dbReference>
<evidence type="ECO:0000313" key="3">
    <source>
        <dbReference type="Proteomes" id="UP001162030"/>
    </source>
</evidence>
<reference evidence="2 3" key="1">
    <citation type="submission" date="2023-03" db="EMBL/GenBank/DDBJ databases">
        <authorList>
            <person name="Pearce D."/>
        </authorList>
    </citation>
    <scope>NUCLEOTIDE SEQUENCE [LARGE SCALE GENOMIC DNA]</scope>
    <source>
        <strain evidence="2">Msz</strain>
    </source>
</reference>
<dbReference type="Pfam" id="PF08668">
    <property type="entry name" value="HDOD"/>
    <property type="match status" value="1"/>
</dbReference>
<gene>
    <name evidence="2" type="ORF">MSZNOR_3752</name>
</gene>
<accession>A0ABM9I636</accession>
<dbReference type="EMBL" id="OX458333">
    <property type="protein sequence ID" value="CAI8916355.1"/>
    <property type="molecule type" value="Genomic_DNA"/>
</dbReference>
<dbReference type="Gene3D" id="1.10.3210.10">
    <property type="entry name" value="Hypothetical protein af1432"/>
    <property type="match status" value="1"/>
</dbReference>
<protein>
    <submittedName>
        <fullName evidence="2">HD-like signal output (HDOD) protein</fullName>
    </submittedName>
</protein>
<dbReference type="PROSITE" id="PS51833">
    <property type="entry name" value="HDOD"/>
    <property type="match status" value="1"/>
</dbReference>
<dbReference type="InterPro" id="IPR052340">
    <property type="entry name" value="RNase_Y/CdgJ"/>
</dbReference>
<name>A0ABM9I636_9GAMM</name>
<dbReference type="InterPro" id="IPR013976">
    <property type="entry name" value="HDOD"/>
</dbReference>
<dbReference type="Proteomes" id="UP001162030">
    <property type="component" value="Chromosome"/>
</dbReference>
<dbReference type="PANTHER" id="PTHR33525:SF3">
    <property type="entry name" value="RIBONUCLEASE Y"/>
    <property type="match status" value="1"/>
</dbReference>
<proteinExistence type="predicted"/>
<dbReference type="SUPFAM" id="SSF109604">
    <property type="entry name" value="HD-domain/PDEase-like"/>
    <property type="match status" value="1"/>
</dbReference>
<evidence type="ECO:0000259" key="1">
    <source>
        <dbReference type="PROSITE" id="PS51833"/>
    </source>
</evidence>
<feature type="domain" description="HDOD" evidence="1">
    <location>
        <begin position="17"/>
        <end position="212"/>
    </location>
</feature>
<sequence>MPIAETPETLVMGMPQLVSPSVAVARVWAILERDDFNFAEIAEAIGQDPALTARLLKIVNSAFYNLPVRIETITRAVGLVGADTLYSLALTTSVIHSFRKIPTCLVNMNDFWLNSLYCGVISRLLAKEASVLHSERLFVAGLLHRIGALIIYLRLPDKAREILLAAAGDDRLIPGLEKDRLGFTYAEIGAELAKAWKLPEALQEAIRWHLEPELAETHRLEASLLYLANRLKTVALLGFPADDVIRAIPDEVAVTTRLDEGQIMKVMALASEQFSETAAVFMPGVYLQH</sequence>